<dbReference type="AlphaFoldDB" id="A0AAE0KUA3"/>
<keyword evidence="2" id="KW-1185">Reference proteome</keyword>
<sequence length="163" mass="16597">MYERLDPDFYAAVRRQAELGGAVGPKGIGAAYSGMDSKIVEVLGQLTTRLEKNRRSRPRTNFSGLVVAADDGTDAFAAAAVEHGAPSVLAGSASGGVLAKLHGLTSQVQAMEEKVVGVHLAYTSLLEDDAYGHCGPKGALSAGGAVARGHATAGVSGGARGYR</sequence>
<reference evidence="1 2" key="1">
    <citation type="journal article" date="2015" name="Genome Biol. Evol.">
        <title>Comparative Genomics of a Bacterivorous Green Alga Reveals Evolutionary Causalities and Consequences of Phago-Mixotrophic Mode of Nutrition.</title>
        <authorList>
            <person name="Burns J.A."/>
            <person name="Paasch A."/>
            <person name="Narechania A."/>
            <person name="Kim E."/>
        </authorList>
    </citation>
    <scope>NUCLEOTIDE SEQUENCE [LARGE SCALE GENOMIC DNA]</scope>
    <source>
        <strain evidence="1 2">PLY_AMNH</strain>
    </source>
</reference>
<evidence type="ECO:0000313" key="1">
    <source>
        <dbReference type="EMBL" id="KAK3260986.1"/>
    </source>
</evidence>
<accession>A0AAE0KUA3</accession>
<comment type="caution">
    <text evidence="1">The sequence shown here is derived from an EMBL/GenBank/DDBJ whole genome shotgun (WGS) entry which is preliminary data.</text>
</comment>
<protein>
    <submittedName>
        <fullName evidence="1">Uncharacterized protein</fullName>
    </submittedName>
</protein>
<organism evidence="1 2">
    <name type="scientific">Cymbomonas tetramitiformis</name>
    <dbReference type="NCBI Taxonomy" id="36881"/>
    <lineage>
        <taxon>Eukaryota</taxon>
        <taxon>Viridiplantae</taxon>
        <taxon>Chlorophyta</taxon>
        <taxon>Pyramimonadophyceae</taxon>
        <taxon>Pyramimonadales</taxon>
        <taxon>Pyramimonadaceae</taxon>
        <taxon>Cymbomonas</taxon>
    </lineage>
</organism>
<gene>
    <name evidence="1" type="ORF">CYMTET_30091</name>
</gene>
<proteinExistence type="predicted"/>
<name>A0AAE0KUA3_9CHLO</name>
<dbReference type="Proteomes" id="UP001190700">
    <property type="component" value="Unassembled WGS sequence"/>
</dbReference>
<dbReference type="EMBL" id="LGRX02017268">
    <property type="protein sequence ID" value="KAK3260986.1"/>
    <property type="molecule type" value="Genomic_DNA"/>
</dbReference>
<evidence type="ECO:0000313" key="2">
    <source>
        <dbReference type="Proteomes" id="UP001190700"/>
    </source>
</evidence>